<evidence type="ECO:0000256" key="1">
    <source>
        <dbReference type="SAM" id="Phobius"/>
    </source>
</evidence>
<sequence>MSQQLAHSPQQLLVLLLLLLSRKASSSSSSSPIIHDGGRRRVHLPEVSVMVYALLVCCIVCFILPGRCHSHALTLGQHSQAPTNSPLRNMAVFTSPYWQQRFSHPYSWPLWRSQWNQLEVQNCCPAPKDILSAEEVLAHERAIQRAAESQRYLRRTQRILRLQHLQWLSHREFLASFGKAPTRRLRRRHAFTITEEATTTTNTMPSVTEAEPSTLVDTTISTVPLPTTTASYWTSTIETSEEGALATVHRLAIRSKTIFISSGVMSARLRYLIQLHRTFEGKHRLLVEVRLHPQYPPIYTGGCYRRTVEDVCAYWPANAPGSECSLKKRRFYQKGRICLCQMPPGIYHQRLKINFSDVFEGAQISQFLINILFSGQEGDVMLNRQKAEKFYRRYITMQNESPKFVRDSAVDVRNQHHRSLLPIKDTGLIFIALVGKATARQSVWSLHEATRNGRGMLALSRNRGAASRHEIVMIVVLRHVATRSLCERICFSPLYPLVLELSQAASIDTVHRPKPNYLRYV</sequence>
<name>A0A0R3W5G1_TAEAS</name>
<dbReference type="AlphaFoldDB" id="A0A0R3W5G1"/>
<keyword evidence="2" id="KW-0732">Signal</keyword>
<dbReference type="EMBL" id="UYRS01018409">
    <property type="protein sequence ID" value="VDK34934.1"/>
    <property type="molecule type" value="Genomic_DNA"/>
</dbReference>
<protein>
    <submittedName>
        <fullName evidence="6">DUF5739 domain-containing protein</fullName>
    </submittedName>
</protein>
<feature type="transmembrane region" description="Helical" evidence="1">
    <location>
        <begin position="42"/>
        <end position="64"/>
    </location>
</feature>
<dbReference type="Pfam" id="PF19010">
    <property type="entry name" value="DUF5739"/>
    <property type="match status" value="1"/>
</dbReference>
<feature type="domain" description="DUF5739" evidence="3">
    <location>
        <begin position="220"/>
        <end position="336"/>
    </location>
</feature>
<dbReference type="InterPro" id="IPR043800">
    <property type="entry name" value="DUF5739"/>
</dbReference>
<organism evidence="6">
    <name type="scientific">Taenia asiatica</name>
    <name type="common">Asian tapeworm</name>
    <dbReference type="NCBI Taxonomy" id="60517"/>
    <lineage>
        <taxon>Eukaryota</taxon>
        <taxon>Metazoa</taxon>
        <taxon>Spiralia</taxon>
        <taxon>Lophotrochozoa</taxon>
        <taxon>Platyhelminthes</taxon>
        <taxon>Cestoda</taxon>
        <taxon>Eucestoda</taxon>
        <taxon>Cyclophyllidea</taxon>
        <taxon>Taeniidae</taxon>
        <taxon>Taenia</taxon>
    </lineage>
</organism>
<dbReference type="OrthoDB" id="6258898at2759"/>
<keyword evidence="1" id="KW-0812">Transmembrane</keyword>
<keyword evidence="1" id="KW-1133">Transmembrane helix</keyword>
<keyword evidence="5" id="KW-1185">Reference proteome</keyword>
<reference evidence="4 5" key="2">
    <citation type="submission" date="2018-11" db="EMBL/GenBank/DDBJ databases">
        <authorList>
            <consortium name="Pathogen Informatics"/>
        </authorList>
    </citation>
    <scope>NUCLEOTIDE SEQUENCE [LARGE SCALE GENOMIC DNA]</scope>
</reference>
<evidence type="ECO:0000259" key="3">
    <source>
        <dbReference type="Pfam" id="PF19010"/>
    </source>
</evidence>
<dbReference type="Proteomes" id="UP000282613">
    <property type="component" value="Unassembled WGS sequence"/>
</dbReference>
<evidence type="ECO:0000313" key="4">
    <source>
        <dbReference type="EMBL" id="VDK34934.1"/>
    </source>
</evidence>
<accession>A0A0R3W5G1</accession>
<dbReference type="WBParaSite" id="TASK_0000535601-mRNA-1">
    <property type="protein sequence ID" value="TASK_0000535601-mRNA-1"/>
    <property type="gene ID" value="TASK_0000535601"/>
</dbReference>
<keyword evidence="1" id="KW-0472">Membrane</keyword>
<feature type="chain" id="PRO_5043132562" evidence="2">
    <location>
        <begin position="27"/>
        <end position="521"/>
    </location>
</feature>
<feature type="signal peptide" evidence="2">
    <location>
        <begin position="1"/>
        <end position="26"/>
    </location>
</feature>
<evidence type="ECO:0000313" key="5">
    <source>
        <dbReference type="Proteomes" id="UP000282613"/>
    </source>
</evidence>
<gene>
    <name evidence="4" type="ORF">TASK_LOCUS5357</name>
</gene>
<proteinExistence type="predicted"/>
<evidence type="ECO:0000313" key="6">
    <source>
        <dbReference type="WBParaSite" id="TASK_0000535601-mRNA-1"/>
    </source>
</evidence>
<reference evidence="6" key="1">
    <citation type="submission" date="2017-02" db="UniProtKB">
        <authorList>
            <consortium name="WormBaseParasite"/>
        </authorList>
    </citation>
    <scope>IDENTIFICATION</scope>
</reference>
<evidence type="ECO:0000256" key="2">
    <source>
        <dbReference type="SAM" id="SignalP"/>
    </source>
</evidence>